<dbReference type="KEGG" id="hoh:Hoch_1409"/>
<dbReference type="InterPro" id="IPR013785">
    <property type="entry name" value="Aldolase_TIM"/>
</dbReference>
<dbReference type="Gene3D" id="3.20.20.70">
    <property type="entry name" value="Aldolase class I"/>
    <property type="match status" value="1"/>
</dbReference>
<accession>D0LUS3</accession>
<proteinExistence type="predicted"/>
<name>D0LUS3_HALO1</name>
<protein>
    <recommendedName>
        <fullName evidence="4">Radical SAM domain protein</fullName>
    </recommendedName>
</protein>
<evidence type="ECO:0000313" key="3">
    <source>
        <dbReference type="Proteomes" id="UP000001880"/>
    </source>
</evidence>
<keyword evidence="3" id="KW-1185">Reference proteome</keyword>
<sequence>MTPETLRALKASPGRTLLFYLSDYCPIGCAHCSVDAVPTAPRAHRDANGQRDLDHLVELCRGIRALAKEEELSVVGISGGEPLAEREALCTVVSELAGHTKLVLFTSGLPWIGGREAPWASELLADIDTCVVSHSPFHERAIGRDDYLLPVVEHILARGCDVQIHALLEAAALSALQTQVRSVRPVASGARPPGEVYVVPIPLLSAGRAARFQLTRPHKPLAEWGPCSLVTAPVLRTDGHMIGCCNETLTRYPDDPALTWPVQSGDELVERFRAHARSRLSQRLRTRGPMGLLEELSDQTRQQLETREFDTICGACAAARELFHERPDSGTQSADTRTISHLPREATS</sequence>
<dbReference type="SUPFAM" id="SSF102114">
    <property type="entry name" value="Radical SAM enzymes"/>
    <property type="match status" value="1"/>
</dbReference>
<dbReference type="STRING" id="502025.Hoch_1409"/>
<evidence type="ECO:0000313" key="2">
    <source>
        <dbReference type="EMBL" id="ACY13963.1"/>
    </source>
</evidence>
<feature type="region of interest" description="Disordered" evidence="1">
    <location>
        <begin position="324"/>
        <end position="348"/>
    </location>
</feature>
<reference evidence="2 3" key="1">
    <citation type="journal article" date="2010" name="Stand. Genomic Sci.">
        <title>Complete genome sequence of Haliangium ochraceum type strain (SMP-2).</title>
        <authorList>
            <consortium name="US DOE Joint Genome Institute (JGI-PGF)"/>
            <person name="Ivanova N."/>
            <person name="Daum C."/>
            <person name="Lang E."/>
            <person name="Abt B."/>
            <person name="Kopitz M."/>
            <person name="Saunders E."/>
            <person name="Lapidus A."/>
            <person name="Lucas S."/>
            <person name="Glavina Del Rio T."/>
            <person name="Nolan M."/>
            <person name="Tice H."/>
            <person name="Copeland A."/>
            <person name="Cheng J.F."/>
            <person name="Chen F."/>
            <person name="Bruce D."/>
            <person name="Goodwin L."/>
            <person name="Pitluck S."/>
            <person name="Mavromatis K."/>
            <person name="Pati A."/>
            <person name="Mikhailova N."/>
            <person name="Chen A."/>
            <person name="Palaniappan K."/>
            <person name="Land M."/>
            <person name="Hauser L."/>
            <person name="Chang Y.J."/>
            <person name="Jeffries C.D."/>
            <person name="Detter J.C."/>
            <person name="Brettin T."/>
            <person name="Rohde M."/>
            <person name="Goker M."/>
            <person name="Bristow J."/>
            <person name="Markowitz V."/>
            <person name="Eisen J.A."/>
            <person name="Hugenholtz P."/>
            <person name="Kyrpides N.C."/>
            <person name="Klenk H.P."/>
        </authorList>
    </citation>
    <scope>NUCLEOTIDE SEQUENCE [LARGE SCALE GENOMIC DNA]</scope>
    <source>
        <strain evidence="3">DSM 14365 / CIP 107738 / JCM 11303 / AJ 13395 / SMP-2</strain>
    </source>
</reference>
<gene>
    <name evidence="2" type="ordered locus">Hoch_1409</name>
</gene>
<evidence type="ECO:0000256" key="1">
    <source>
        <dbReference type="SAM" id="MobiDB-lite"/>
    </source>
</evidence>
<dbReference type="InterPro" id="IPR058240">
    <property type="entry name" value="rSAM_sf"/>
</dbReference>
<dbReference type="EMBL" id="CP001804">
    <property type="protein sequence ID" value="ACY13963.1"/>
    <property type="molecule type" value="Genomic_DNA"/>
</dbReference>
<dbReference type="AlphaFoldDB" id="D0LUS3"/>
<organism evidence="2 3">
    <name type="scientific">Haliangium ochraceum (strain DSM 14365 / JCM 11303 / SMP-2)</name>
    <dbReference type="NCBI Taxonomy" id="502025"/>
    <lineage>
        <taxon>Bacteria</taxon>
        <taxon>Pseudomonadati</taxon>
        <taxon>Myxococcota</taxon>
        <taxon>Polyangia</taxon>
        <taxon>Haliangiales</taxon>
        <taxon>Kofleriaceae</taxon>
        <taxon>Haliangium</taxon>
    </lineage>
</organism>
<dbReference type="eggNOG" id="COG0535">
    <property type="taxonomic scope" value="Bacteria"/>
</dbReference>
<feature type="compositionally biased region" description="Polar residues" evidence="1">
    <location>
        <begin position="329"/>
        <end position="339"/>
    </location>
</feature>
<dbReference type="OrthoDB" id="3504525at2"/>
<dbReference type="RefSeq" id="WP_012826572.1">
    <property type="nucleotide sequence ID" value="NC_013440.1"/>
</dbReference>
<dbReference type="HOGENOM" id="CLU_796372_0_0_7"/>
<evidence type="ECO:0008006" key="4">
    <source>
        <dbReference type="Google" id="ProtNLM"/>
    </source>
</evidence>
<dbReference type="Proteomes" id="UP000001880">
    <property type="component" value="Chromosome"/>
</dbReference>